<keyword evidence="4 8" id="KW-0285">Flavoprotein</keyword>
<dbReference type="Pfam" id="PF00875">
    <property type="entry name" value="DNA_photolyase"/>
    <property type="match status" value="1"/>
</dbReference>
<gene>
    <name evidence="12" type="ORF">NK662_06670</name>
</gene>
<feature type="binding site" evidence="8">
    <location>
        <position position="274"/>
    </location>
    <ligand>
        <name>FAD</name>
        <dbReference type="ChEBI" id="CHEBI:57692"/>
    </ligand>
</feature>
<dbReference type="Pfam" id="PF03441">
    <property type="entry name" value="FAD_binding_7"/>
    <property type="match status" value="1"/>
</dbReference>
<feature type="domain" description="Photolyase/cryptochrome alpha/beta" evidence="11">
    <location>
        <begin position="3"/>
        <end position="131"/>
    </location>
</feature>
<dbReference type="InterPro" id="IPR014729">
    <property type="entry name" value="Rossmann-like_a/b/a_fold"/>
</dbReference>
<accession>A0AA41X3W8</accession>
<feature type="site" description="Electron transfer via tryptophanyl radical" evidence="9">
    <location>
        <position position="384"/>
    </location>
</feature>
<dbReference type="InterPro" id="IPR002081">
    <property type="entry name" value="Cryptochrome/DNA_photolyase_1"/>
</dbReference>
<dbReference type="PRINTS" id="PR00147">
    <property type="entry name" value="DNAPHOTLYASE"/>
</dbReference>
<dbReference type="SUPFAM" id="SSF52425">
    <property type="entry name" value="Cryptochrome/photolyase, N-terminal domain"/>
    <property type="match status" value="1"/>
</dbReference>
<keyword evidence="5 8" id="KW-0274">FAD</keyword>
<dbReference type="InterPro" id="IPR018394">
    <property type="entry name" value="DNA_photolyase_1_CS_C"/>
</dbReference>
<dbReference type="Proteomes" id="UP001156102">
    <property type="component" value="Unassembled WGS sequence"/>
</dbReference>
<evidence type="ECO:0000313" key="12">
    <source>
        <dbReference type="EMBL" id="MCP8968222.1"/>
    </source>
</evidence>
<dbReference type="GO" id="GO:0003904">
    <property type="term" value="F:deoxyribodipyrimidine photo-lyase activity"/>
    <property type="evidence" value="ECO:0007669"/>
    <property type="project" value="UniProtKB-EC"/>
</dbReference>
<keyword evidence="13" id="KW-1185">Reference proteome</keyword>
<evidence type="ECO:0000256" key="5">
    <source>
        <dbReference type="ARBA" id="ARBA00022827"/>
    </source>
</evidence>
<dbReference type="RefSeq" id="WP_254758140.1">
    <property type="nucleotide sequence ID" value="NZ_JANCLT010000003.1"/>
</dbReference>
<comment type="similarity">
    <text evidence="10">Belongs to the DNA photolyase family.</text>
</comment>
<evidence type="ECO:0000256" key="1">
    <source>
        <dbReference type="ARBA" id="ARBA00001932"/>
    </source>
</evidence>
<dbReference type="GO" id="GO:0071949">
    <property type="term" value="F:FAD binding"/>
    <property type="evidence" value="ECO:0007669"/>
    <property type="project" value="TreeGrafter"/>
</dbReference>
<feature type="binding site" evidence="8">
    <location>
        <begin position="374"/>
        <end position="376"/>
    </location>
    <ligand>
        <name>FAD</name>
        <dbReference type="ChEBI" id="CHEBI:57692"/>
    </ligand>
</feature>
<evidence type="ECO:0000256" key="8">
    <source>
        <dbReference type="PIRSR" id="PIRSR602081-1"/>
    </source>
</evidence>
<evidence type="ECO:0000256" key="9">
    <source>
        <dbReference type="PIRSR" id="PIRSR602081-2"/>
    </source>
</evidence>
<dbReference type="PANTHER" id="PTHR11455">
    <property type="entry name" value="CRYPTOCHROME"/>
    <property type="match status" value="1"/>
</dbReference>
<dbReference type="InterPro" id="IPR036155">
    <property type="entry name" value="Crypto/Photolyase_N_sf"/>
</dbReference>
<evidence type="ECO:0000256" key="4">
    <source>
        <dbReference type="ARBA" id="ARBA00022630"/>
    </source>
</evidence>
<dbReference type="InterPro" id="IPR036134">
    <property type="entry name" value="Crypto/Photolyase_FAD-like_sf"/>
</dbReference>
<dbReference type="Gene3D" id="1.25.40.80">
    <property type="match status" value="1"/>
</dbReference>
<dbReference type="AlphaFoldDB" id="A0AA41X3W8"/>
<dbReference type="InterPro" id="IPR005101">
    <property type="entry name" value="Cryptochr/Photolyase_FAD-bd"/>
</dbReference>
<proteinExistence type="inferred from homology"/>
<evidence type="ECO:0000259" key="11">
    <source>
        <dbReference type="PROSITE" id="PS51645"/>
    </source>
</evidence>
<reference evidence="12" key="1">
    <citation type="submission" date="2022-07" db="EMBL/GenBank/DDBJ databases">
        <authorList>
            <person name="Li W.-J."/>
            <person name="Deng Q.-Q."/>
        </authorList>
    </citation>
    <scope>NUCLEOTIDE SEQUENCE</scope>
    <source>
        <strain evidence="12">SYSU M60031</strain>
    </source>
</reference>
<dbReference type="FunFam" id="1.10.579.10:FF:000003">
    <property type="entry name" value="Deoxyribodipyrimidine photo-lyase"/>
    <property type="match status" value="1"/>
</dbReference>
<sequence>MKKRTIVLFRRDFRLFDNPALLTAANRGAVLPVYIHDPACEGDWQPGGAAKWWLHHALADVKARLQQLGADLLIEAGETAAVLLRLVEETGANTVYWNRRYEPAVRIHDAKLEHMLQNAGMEVHTFDSHLLLAPEAVHKGKGEPYKVFSAYHKAFQKHTVPAPLPKVKQISSWTAASGLALSDLQLLPAVPWTAGMERVWTPTEAGGYERLKLFLNRKLPRYSELRDFPAISGNSSLAPYLAFGQLSPRLVHHYMMRKLPLQEKPGLQQEAESFLRQLVWREFSYHLLFHFPHTAAEPLQPSFRAFPWREDSALLDVWTKGQTGYPIVDAGMRELWETGFMHNRVRMIVASFLVKHLLIPWQQGAAWFWDTLLDADLANNTMGWQWTAGSGADAAPYFRIFNPVTQGEKFDKEGEYVRRWVPELGSMPCKYIHKPWEAPEHVLLQADVALGTTYPKPIVDHAAARVRALQAYEEMKRTASAN</sequence>
<evidence type="ECO:0000256" key="6">
    <source>
        <dbReference type="ARBA" id="ARBA00022991"/>
    </source>
</evidence>
<feature type="site" description="Electron transfer via tryptophanyl radical" evidence="9">
    <location>
        <position position="308"/>
    </location>
</feature>
<dbReference type="PROSITE" id="PS00691">
    <property type="entry name" value="DNA_PHOTOLYASES_1_2"/>
    <property type="match status" value="1"/>
</dbReference>
<feature type="binding site" evidence="8">
    <location>
        <position position="222"/>
    </location>
    <ligand>
        <name>FAD</name>
        <dbReference type="ChEBI" id="CHEBI:57692"/>
    </ligand>
</feature>
<dbReference type="Gene3D" id="3.40.50.620">
    <property type="entry name" value="HUPs"/>
    <property type="match status" value="1"/>
</dbReference>
<dbReference type="InterPro" id="IPR006050">
    <property type="entry name" value="DNA_photolyase_N"/>
</dbReference>
<protein>
    <recommendedName>
        <fullName evidence="3">Deoxyribodipyrimidine photo-lyase</fullName>
        <ecNumber evidence="2">4.1.99.3</ecNumber>
    </recommendedName>
</protein>
<evidence type="ECO:0000256" key="10">
    <source>
        <dbReference type="RuleBase" id="RU004182"/>
    </source>
</evidence>
<name>A0AA41X3W8_9BACI</name>
<dbReference type="PANTHER" id="PTHR11455:SF9">
    <property type="entry name" value="CRYPTOCHROME CIRCADIAN CLOCK 5 ISOFORM X1"/>
    <property type="match status" value="1"/>
</dbReference>
<dbReference type="GO" id="GO:0003677">
    <property type="term" value="F:DNA binding"/>
    <property type="evidence" value="ECO:0007669"/>
    <property type="project" value="TreeGrafter"/>
</dbReference>
<keyword evidence="6 10" id="KW-0157">Chromophore</keyword>
<dbReference type="PROSITE" id="PS51645">
    <property type="entry name" value="PHR_CRY_ALPHA_BETA"/>
    <property type="match status" value="1"/>
</dbReference>
<organism evidence="12 13">
    <name type="scientific">Ectobacillus ponti</name>
    <dbReference type="NCBI Taxonomy" id="2961894"/>
    <lineage>
        <taxon>Bacteria</taxon>
        <taxon>Bacillati</taxon>
        <taxon>Bacillota</taxon>
        <taxon>Bacilli</taxon>
        <taxon>Bacillales</taxon>
        <taxon>Bacillaceae</taxon>
        <taxon>Ectobacillus</taxon>
    </lineage>
</organism>
<dbReference type="EMBL" id="JANCLT010000003">
    <property type="protein sequence ID" value="MCP8968222.1"/>
    <property type="molecule type" value="Genomic_DNA"/>
</dbReference>
<dbReference type="GO" id="GO:0000719">
    <property type="term" value="P:photoreactive repair"/>
    <property type="evidence" value="ECO:0007669"/>
    <property type="project" value="UniProtKB-ARBA"/>
</dbReference>
<comment type="cofactor">
    <cofactor evidence="8">
        <name>FAD</name>
        <dbReference type="ChEBI" id="CHEBI:57692"/>
    </cofactor>
    <text evidence="8">Binds 1 FAD per subunit.</text>
</comment>
<dbReference type="PROSITE" id="PS00394">
    <property type="entry name" value="DNA_PHOTOLYASES_1_1"/>
    <property type="match status" value="1"/>
</dbReference>
<comment type="caution">
    <text evidence="12">The sequence shown here is derived from an EMBL/GenBank/DDBJ whole genome shotgun (WGS) entry which is preliminary data.</text>
</comment>
<dbReference type="EC" id="4.1.99.3" evidence="2"/>
<feature type="site" description="Electron transfer via tryptophanyl radical" evidence="9">
    <location>
        <position position="361"/>
    </location>
</feature>
<evidence type="ECO:0000256" key="3">
    <source>
        <dbReference type="ARBA" id="ARBA00014046"/>
    </source>
</evidence>
<dbReference type="GO" id="GO:0009416">
    <property type="term" value="P:response to light stimulus"/>
    <property type="evidence" value="ECO:0007669"/>
    <property type="project" value="TreeGrafter"/>
</dbReference>
<evidence type="ECO:0000313" key="13">
    <source>
        <dbReference type="Proteomes" id="UP001156102"/>
    </source>
</evidence>
<comment type="catalytic activity">
    <reaction evidence="7">
        <text>cyclobutadipyrimidine (in DNA) = 2 pyrimidine residues (in DNA).</text>
        <dbReference type="EC" id="4.1.99.3"/>
    </reaction>
</comment>
<evidence type="ECO:0000256" key="2">
    <source>
        <dbReference type="ARBA" id="ARBA00013149"/>
    </source>
</evidence>
<evidence type="ECO:0000256" key="7">
    <source>
        <dbReference type="ARBA" id="ARBA00033999"/>
    </source>
</evidence>
<dbReference type="SUPFAM" id="SSF48173">
    <property type="entry name" value="Cryptochrome/photolyase FAD-binding domain"/>
    <property type="match status" value="1"/>
</dbReference>
<comment type="cofactor">
    <cofactor evidence="1">
        <name>(6R)-5,10-methylene-5,6,7,8-tetrahydrofolate</name>
        <dbReference type="ChEBI" id="CHEBI:15636"/>
    </cofactor>
</comment>
<dbReference type="Gene3D" id="1.10.579.10">
    <property type="entry name" value="DNA Cyclobutane Dipyrimidine Photolyase, subunit A, domain 3"/>
    <property type="match status" value="1"/>
</dbReference>